<reference evidence="3" key="1">
    <citation type="journal article" date="2020" name="Stud. Mycol.">
        <title>101 Dothideomycetes genomes: A test case for predicting lifestyles and emergence of pathogens.</title>
        <authorList>
            <person name="Haridas S."/>
            <person name="Albert R."/>
            <person name="Binder M."/>
            <person name="Bloem J."/>
            <person name="LaButti K."/>
            <person name="Salamov A."/>
            <person name="Andreopoulos B."/>
            <person name="Baker S."/>
            <person name="Barry K."/>
            <person name="Bills G."/>
            <person name="Bluhm B."/>
            <person name="Cannon C."/>
            <person name="Castanera R."/>
            <person name="Culley D."/>
            <person name="Daum C."/>
            <person name="Ezra D."/>
            <person name="Gonzalez J."/>
            <person name="Henrissat B."/>
            <person name="Kuo A."/>
            <person name="Liang C."/>
            <person name="Lipzen A."/>
            <person name="Lutzoni F."/>
            <person name="Magnuson J."/>
            <person name="Mondo S."/>
            <person name="Nolan M."/>
            <person name="Ohm R."/>
            <person name="Pangilinan J."/>
            <person name="Park H.-J."/>
            <person name="Ramirez L."/>
            <person name="Alfaro M."/>
            <person name="Sun H."/>
            <person name="Tritt A."/>
            <person name="Yoshinaga Y."/>
            <person name="Zwiers L.-H."/>
            <person name="Turgeon B."/>
            <person name="Goodwin S."/>
            <person name="Spatafora J."/>
            <person name="Crous P."/>
            <person name="Grigoriev I."/>
        </authorList>
    </citation>
    <scope>NUCLEOTIDE SEQUENCE [LARGE SCALE GENOMIC DNA]</scope>
    <source>
        <strain evidence="3">CBS 304.66</strain>
    </source>
</reference>
<evidence type="ECO:0000313" key="2">
    <source>
        <dbReference type="EMBL" id="KAF2268173.1"/>
    </source>
</evidence>
<feature type="region of interest" description="Disordered" evidence="1">
    <location>
        <begin position="191"/>
        <end position="220"/>
    </location>
</feature>
<protein>
    <submittedName>
        <fullName evidence="2">Uncharacterized protein</fullName>
    </submittedName>
</protein>
<dbReference type="AlphaFoldDB" id="A0A9P4KI06"/>
<comment type="caution">
    <text evidence="2">The sequence shown here is derived from an EMBL/GenBank/DDBJ whole genome shotgun (WGS) entry which is preliminary data.</text>
</comment>
<organism evidence="2 3">
    <name type="scientific">Lojkania enalia</name>
    <dbReference type="NCBI Taxonomy" id="147567"/>
    <lineage>
        <taxon>Eukaryota</taxon>
        <taxon>Fungi</taxon>
        <taxon>Dikarya</taxon>
        <taxon>Ascomycota</taxon>
        <taxon>Pezizomycotina</taxon>
        <taxon>Dothideomycetes</taxon>
        <taxon>Pleosporomycetidae</taxon>
        <taxon>Pleosporales</taxon>
        <taxon>Pleosporales incertae sedis</taxon>
        <taxon>Lojkania</taxon>
    </lineage>
</organism>
<dbReference type="Proteomes" id="UP000800093">
    <property type="component" value="Unassembled WGS sequence"/>
</dbReference>
<gene>
    <name evidence="2" type="ORF">CC78DRAFT_613382</name>
</gene>
<evidence type="ECO:0000256" key="1">
    <source>
        <dbReference type="SAM" id="MobiDB-lite"/>
    </source>
</evidence>
<feature type="region of interest" description="Disordered" evidence="1">
    <location>
        <begin position="58"/>
        <end position="97"/>
    </location>
</feature>
<dbReference type="EMBL" id="ML986587">
    <property type="protein sequence ID" value="KAF2268173.1"/>
    <property type="molecule type" value="Genomic_DNA"/>
</dbReference>
<feature type="compositionally biased region" description="Low complexity" evidence="1">
    <location>
        <begin position="201"/>
        <end position="214"/>
    </location>
</feature>
<evidence type="ECO:0000313" key="3">
    <source>
        <dbReference type="Proteomes" id="UP000800093"/>
    </source>
</evidence>
<name>A0A9P4KI06_9PLEO</name>
<accession>A0A9P4KI06</accession>
<keyword evidence="3" id="KW-1185">Reference proteome</keyword>
<proteinExistence type="predicted"/>
<sequence length="220" mass="23996">MYVLYYSSKCIWTMSVLPGEAQSRRYTASLAIDLHASSGFVLSSPLMGRPLQLEHTVTTPAKRRTSSGRASLFRTNARRKPTAAHAPRGKRQDDRHLTDVPCPSYLLRSTDAGVSLPPILTCRLPHWGAMRKRSEESPSFLQSPGPPINIRTAEAPLHYCLRRHPQDLHWAARAWLKHPILAAGLSSAASRCAQRPPALDSPSTRSSGSSAGPAQANGST</sequence>